<evidence type="ECO:0000256" key="2">
    <source>
        <dbReference type="ARBA" id="ARBA00022448"/>
    </source>
</evidence>
<feature type="transmembrane region" description="Helical" evidence="8">
    <location>
        <begin position="84"/>
        <end position="104"/>
    </location>
</feature>
<evidence type="ECO:0000259" key="9">
    <source>
        <dbReference type="PROSITE" id="PS50883"/>
    </source>
</evidence>
<proteinExistence type="predicted"/>
<dbReference type="EMBL" id="FOWR01000003">
    <property type="protein sequence ID" value="SFO80884.1"/>
    <property type="molecule type" value="Genomic_DNA"/>
</dbReference>
<feature type="transmembrane region" description="Helical" evidence="8">
    <location>
        <begin position="206"/>
        <end position="227"/>
    </location>
</feature>
<dbReference type="PROSITE" id="PS50883">
    <property type="entry name" value="EAL"/>
    <property type="match status" value="1"/>
</dbReference>
<keyword evidence="7 8" id="KW-0472">Membrane</keyword>
<dbReference type="InterPro" id="IPR003352">
    <property type="entry name" value="PTS_EIIC"/>
</dbReference>
<feature type="transmembrane region" description="Helical" evidence="8">
    <location>
        <begin position="26"/>
        <end position="49"/>
    </location>
</feature>
<dbReference type="InterPro" id="IPR004501">
    <property type="entry name" value="PTS_EIIC_3"/>
</dbReference>
<evidence type="ECO:0000256" key="7">
    <source>
        <dbReference type="ARBA" id="ARBA00023136"/>
    </source>
</evidence>
<dbReference type="PROSITE" id="PS51105">
    <property type="entry name" value="PTS_EIIC_TYPE_3"/>
    <property type="match status" value="1"/>
</dbReference>
<dbReference type="CDD" id="cd01948">
    <property type="entry name" value="EAL"/>
    <property type="match status" value="1"/>
</dbReference>
<evidence type="ECO:0000313" key="11">
    <source>
        <dbReference type="EMBL" id="SFO80884.1"/>
    </source>
</evidence>
<dbReference type="AlphaFoldDB" id="A0A1I5K726"/>
<dbReference type="Pfam" id="PF00563">
    <property type="entry name" value="EAL"/>
    <property type="match status" value="1"/>
</dbReference>
<dbReference type="Proteomes" id="UP000182692">
    <property type="component" value="Unassembled WGS sequence"/>
</dbReference>
<dbReference type="Gene3D" id="3.20.20.450">
    <property type="entry name" value="EAL domain"/>
    <property type="match status" value="1"/>
</dbReference>
<feature type="transmembrane region" description="Helical" evidence="8">
    <location>
        <begin position="156"/>
        <end position="178"/>
    </location>
</feature>
<keyword evidence="2" id="KW-0813">Transport</keyword>
<gene>
    <name evidence="11" type="ORF">SAMN03084138_00497</name>
</gene>
<protein>
    <submittedName>
        <fullName evidence="11">PTS system, lactose/cellobiose family IIC component</fullName>
    </submittedName>
</protein>
<dbReference type="Pfam" id="PF02378">
    <property type="entry name" value="PTS_EIIC"/>
    <property type="match status" value="1"/>
</dbReference>
<evidence type="ECO:0000256" key="8">
    <source>
        <dbReference type="SAM" id="Phobius"/>
    </source>
</evidence>
<feature type="transmembrane region" description="Helical" evidence="8">
    <location>
        <begin position="116"/>
        <end position="136"/>
    </location>
</feature>
<keyword evidence="5 8" id="KW-0812">Transmembrane</keyword>
<dbReference type="SUPFAM" id="SSF141868">
    <property type="entry name" value="EAL domain-like"/>
    <property type="match status" value="1"/>
</dbReference>
<evidence type="ECO:0000256" key="4">
    <source>
        <dbReference type="ARBA" id="ARBA00022597"/>
    </source>
</evidence>
<accession>A0A1I5K726</accession>
<dbReference type="PANTHER" id="PTHR33989">
    <property type="match status" value="1"/>
</dbReference>
<evidence type="ECO:0000256" key="5">
    <source>
        <dbReference type="ARBA" id="ARBA00022692"/>
    </source>
</evidence>
<dbReference type="GO" id="GO:0009401">
    <property type="term" value="P:phosphoenolpyruvate-dependent sugar phosphotransferase system"/>
    <property type="evidence" value="ECO:0007669"/>
    <property type="project" value="InterPro"/>
</dbReference>
<sequence length="672" mass="76658">MDDVSKVKRDIFFLSIKESFISTVPYVVLSSIIVLINQFFILTGLQFYIVDSAMLTTIINYMNEFFPLMLMTSIAYHFSKRNNINNIFIITLSFSIFITVESIIHSANSRWLLHDAGVSFFVLVIPIFSVVLFNFIPKFETKMSLNNAQLSNVFYHLKSFILIYFLSLFMYLALLWVIDRSVAIIDLQLDLGLLTQMTLRTGFSQLLWFIGLHGPNTLSIVIPNINLETIFINNISYKAFYDIFVVYGGSGSGLSLILAALIYSKDKHISKVARLSFPFSIFNINEILIYGLPIVLNRYLLLPFVLVPILNIFIAYLYVGFFGINVVTNGVSWVTPVFVNAFMATGGDLGALLLQFVLLLLGVFIYSPFMKKYSLTQSSSNHLERLKNNLEMIELLEANEGVKSNQAESRIIKSNQEVEKIVNYISAKKLMVHYQPKVDVEKQRCSSFEALLRIKRDDGTISGPFFLESLELAGLASIIDLWVCREVRRHFHVWRLGAFSPKIAVNIHPDTLIDNNAIGQIIEELKGMNVEFEIIERDSIKDPRSLSNILRLHDNGFGISIDDFGVGYCSFEAITFLPVDTVKIDKSLIDVIDGEKGFYICKNILELCNDLGMDCVAEGVETELQYLKLKQMGFKYIQGYYFAKAMSFKQIQVFEPKFRRYDIHSETKESLI</sequence>
<feature type="domain" description="EAL" evidence="9">
    <location>
        <begin position="414"/>
        <end position="659"/>
    </location>
</feature>
<dbReference type="InterPro" id="IPR051088">
    <property type="entry name" value="PTS_Sugar-EIIC/EIIB"/>
</dbReference>
<keyword evidence="3" id="KW-1003">Cell membrane</keyword>
<reference evidence="11 12" key="1">
    <citation type="submission" date="2016-10" db="EMBL/GenBank/DDBJ databases">
        <authorList>
            <person name="de Groot N.N."/>
        </authorList>
    </citation>
    <scope>NUCLEOTIDE SEQUENCE [LARGE SCALE GENOMIC DNA]</scope>
    <source>
        <strain evidence="11 12">DSM 15893</strain>
    </source>
</reference>
<feature type="transmembrane region" description="Helical" evidence="8">
    <location>
        <begin position="239"/>
        <end position="263"/>
    </location>
</feature>
<feature type="transmembrane region" description="Helical" evidence="8">
    <location>
        <begin position="299"/>
        <end position="319"/>
    </location>
</feature>
<evidence type="ECO:0000256" key="1">
    <source>
        <dbReference type="ARBA" id="ARBA00004651"/>
    </source>
</evidence>
<dbReference type="InterPro" id="IPR035919">
    <property type="entry name" value="EAL_sf"/>
</dbReference>
<dbReference type="GO" id="GO:0008982">
    <property type="term" value="F:protein-N(PI)-phosphohistidine-sugar phosphotransferase activity"/>
    <property type="evidence" value="ECO:0007669"/>
    <property type="project" value="InterPro"/>
</dbReference>
<feature type="domain" description="PTS EIIC type-3" evidence="10">
    <location>
        <begin position="1"/>
        <end position="369"/>
    </location>
</feature>
<dbReference type="GO" id="GO:0005886">
    <property type="term" value="C:plasma membrane"/>
    <property type="evidence" value="ECO:0007669"/>
    <property type="project" value="UniProtKB-SubCell"/>
</dbReference>
<dbReference type="RefSeq" id="WP_017016498.1">
    <property type="nucleotide sequence ID" value="NZ_FOWR01000003.1"/>
</dbReference>
<dbReference type="STRING" id="1121869.SAMN03084138_00497"/>
<dbReference type="OrthoDB" id="6198205at2"/>
<keyword evidence="6 8" id="KW-1133">Transmembrane helix</keyword>
<feature type="transmembrane region" description="Helical" evidence="8">
    <location>
        <begin position="275"/>
        <end position="293"/>
    </location>
</feature>
<dbReference type="GeneID" id="35872782"/>
<evidence type="ECO:0000256" key="6">
    <source>
        <dbReference type="ARBA" id="ARBA00022989"/>
    </source>
</evidence>
<organism evidence="11 12">
    <name type="scientific">Enterovibrio norvegicus DSM 15893</name>
    <dbReference type="NCBI Taxonomy" id="1121869"/>
    <lineage>
        <taxon>Bacteria</taxon>
        <taxon>Pseudomonadati</taxon>
        <taxon>Pseudomonadota</taxon>
        <taxon>Gammaproteobacteria</taxon>
        <taxon>Vibrionales</taxon>
        <taxon>Vibrionaceae</taxon>
        <taxon>Enterovibrio</taxon>
    </lineage>
</organism>
<dbReference type="PANTHER" id="PTHR33989:SF4">
    <property type="entry name" value="PTS SYSTEM N,N'-DIACETYLCHITOBIOSE-SPECIFIC EIIC COMPONENT"/>
    <property type="match status" value="1"/>
</dbReference>
<feature type="transmembrane region" description="Helical" evidence="8">
    <location>
        <begin position="349"/>
        <end position="369"/>
    </location>
</feature>
<dbReference type="SMART" id="SM00052">
    <property type="entry name" value="EAL"/>
    <property type="match status" value="1"/>
</dbReference>
<feature type="transmembrane region" description="Helical" evidence="8">
    <location>
        <begin position="61"/>
        <end position="78"/>
    </location>
</feature>
<dbReference type="InterPro" id="IPR001633">
    <property type="entry name" value="EAL_dom"/>
</dbReference>
<evidence type="ECO:0000313" key="12">
    <source>
        <dbReference type="Proteomes" id="UP000182692"/>
    </source>
</evidence>
<evidence type="ECO:0000259" key="10">
    <source>
        <dbReference type="PROSITE" id="PS51105"/>
    </source>
</evidence>
<comment type="subcellular location">
    <subcellularLocation>
        <location evidence="1">Cell membrane</location>
        <topology evidence="1">Multi-pass membrane protein</topology>
    </subcellularLocation>
</comment>
<keyword evidence="4" id="KW-0762">Sugar transport</keyword>
<name>A0A1I5K726_9GAMM</name>
<evidence type="ECO:0000256" key="3">
    <source>
        <dbReference type="ARBA" id="ARBA00022475"/>
    </source>
</evidence>